<evidence type="ECO:0000256" key="2">
    <source>
        <dbReference type="ARBA" id="ARBA00022517"/>
    </source>
</evidence>
<dbReference type="GO" id="GO:0005732">
    <property type="term" value="C:sno(s)RNA-containing ribonucleoprotein complex"/>
    <property type="evidence" value="ECO:0007669"/>
    <property type="project" value="InterPro"/>
</dbReference>
<dbReference type="PANTHER" id="PTHR17039:SF0">
    <property type="entry name" value="U3 SMALL NUCLEOLAR RIBONUCLEOPROTEIN PROTEIN MPP10"/>
    <property type="match status" value="1"/>
</dbReference>
<evidence type="ECO:0000256" key="5">
    <source>
        <dbReference type="ARBA" id="ARBA00023242"/>
    </source>
</evidence>
<feature type="signal peptide" evidence="9">
    <location>
        <begin position="1"/>
        <end position="16"/>
    </location>
</feature>
<dbReference type="InterPro" id="IPR029018">
    <property type="entry name" value="Hex-like_dom2"/>
</dbReference>
<dbReference type="GO" id="GO:0006364">
    <property type="term" value="P:rRNA processing"/>
    <property type="evidence" value="ECO:0007669"/>
    <property type="project" value="UniProtKB-KW"/>
</dbReference>
<evidence type="ECO:0000256" key="8">
    <source>
        <dbReference type="SAM" id="MobiDB-lite"/>
    </source>
</evidence>
<dbReference type="Pfam" id="PF14845">
    <property type="entry name" value="Glycohydro_20b2"/>
    <property type="match status" value="1"/>
</dbReference>
<feature type="chain" id="PRO_5032380630" description="Beta-hexosaminidase eukaryotic type N-terminal domain-containing protein" evidence="9">
    <location>
        <begin position="17"/>
        <end position="570"/>
    </location>
</feature>
<feature type="domain" description="Beta-hexosaminidase eukaryotic type N-terminal" evidence="10">
    <location>
        <begin position="37"/>
        <end position="153"/>
    </location>
</feature>
<feature type="region of interest" description="Disordered" evidence="8">
    <location>
        <begin position="484"/>
        <end position="570"/>
    </location>
</feature>
<dbReference type="EMBL" id="CAJNOO010000172">
    <property type="protein sequence ID" value="CAF0840557.1"/>
    <property type="molecule type" value="Genomic_DNA"/>
</dbReference>
<feature type="region of interest" description="Disordered" evidence="8">
    <location>
        <begin position="206"/>
        <end position="253"/>
    </location>
</feature>
<evidence type="ECO:0000313" key="11">
    <source>
        <dbReference type="EMBL" id="CAF0840557.1"/>
    </source>
</evidence>
<dbReference type="Gene3D" id="3.30.379.10">
    <property type="entry name" value="Chitobiase/beta-hexosaminidase domain 2-like"/>
    <property type="match status" value="1"/>
</dbReference>
<evidence type="ECO:0000256" key="4">
    <source>
        <dbReference type="ARBA" id="ARBA00022801"/>
    </source>
</evidence>
<evidence type="ECO:0000313" key="12">
    <source>
        <dbReference type="Proteomes" id="UP000663882"/>
    </source>
</evidence>
<name>A0A813VED8_9BILA</name>
<accession>A0A813VED8</accession>
<keyword evidence="9" id="KW-0732">Signal</keyword>
<keyword evidence="4" id="KW-0378">Hydrolase</keyword>
<dbReference type="PANTHER" id="PTHR17039">
    <property type="entry name" value="U3 SMALL NUCLEOLAR RIBONUCLEOPROTEIN PROTEIN MPP10"/>
    <property type="match status" value="1"/>
</dbReference>
<dbReference type="InterPro" id="IPR025705">
    <property type="entry name" value="Beta_hexosaminidase_sua/sub"/>
</dbReference>
<comment type="similarity">
    <text evidence="7">Belongs to the MPP10 family.</text>
</comment>
<feature type="compositionally biased region" description="Basic residues" evidence="8">
    <location>
        <begin position="507"/>
        <end position="516"/>
    </location>
</feature>
<dbReference type="AlphaFoldDB" id="A0A813VED8"/>
<feature type="compositionally biased region" description="Acidic residues" evidence="8">
    <location>
        <begin position="235"/>
        <end position="250"/>
    </location>
</feature>
<feature type="compositionally biased region" description="Polar residues" evidence="8">
    <location>
        <begin position="533"/>
        <end position="549"/>
    </location>
</feature>
<keyword evidence="6" id="KW-0687">Ribonucleoprotein</keyword>
<sequence>MASIVFLLALFIYVQCEITYIEVKYPLKGERSPPNAVWPHPQQITTSNDLLYIRPHDIMVHSNIQTCDIIAKAIERYKPIFFPPKLSMLQPPSDANNILQSLTLNIRDNSPCEEYIQQNSNETYTLTINQQMAIVEASTVWGLLRGLETFSQLIYINQQNYVVINSSVTIIDSPRFQHRGVMLDTARHFLPVSIIKKNLEDATYDEFFDPPTETKQKKKKKKEKIETENNHVDNDQDEENKEEADDEDIDLENKSEFEKQQIHLKRQIKSIEKDMLSTKSWQLTGEIEGHKRPENSLLEEYLQYDRTTRLPPVITTETTDSIEDLIKQRIRDKAFDDVERKKKTLHDNEAQAYKKEIVLEHEKSKMSLAQVYEQEYMKKQTNDKTEKKDERHENIRQIMQNLFIDLDALSNFRFTPKPPIPEVTVINNLPTILVEEVVPTTVNDSTLLAPEEVHIRPKGDIKADSERTDTDKKHARRLLKHKLKLKSKTQPTKTNPEEQEKEEKRNLLKKLGKMKNVRIEKTDKKRSSEKTARSSTKFFQQLQQSTLITPTKKRHHSDKTTITDSKRLKL</sequence>
<evidence type="ECO:0000256" key="6">
    <source>
        <dbReference type="ARBA" id="ARBA00023274"/>
    </source>
</evidence>
<organism evidence="11 12">
    <name type="scientific">Rotaria sordida</name>
    <dbReference type="NCBI Taxonomy" id="392033"/>
    <lineage>
        <taxon>Eukaryota</taxon>
        <taxon>Metazoa</taxon>
        <taxon>Spiralia</taxon>
        <taxon>Gnathifera</taxon>
        <taxon>Rotifera</taxon>
        <taxon>Eurotatoria</taxon>
        <taxon>Bdelloidea</taxon>
        <taxon>Philodinida</taxon>
        <taxon>Philodinidae</taxon>
        <taxon>Rotaria</taxon>
    </lineage>
</organism>
<dbReference type="Pfam" id="PF04006">
    <property type="entry name" value="Mpp10"/>
    <property type="match status" value="1"/>
</dbReference>
<feature type="compositionally biased region" description="Basic and acidic residues" evidence="8">
    <location>
        <begin position="495"/>
        <end position="506"/>
    </location>
</feature>
<dbReference type="GO" id="GO:0004563">
    <property type="term" value="F:beta-N-acetylhexosaminidase activity"/>
    <property type="evidence" value="ECO:0007669"/>
    <property type="project" value="InterPro"/>
</dbReference>
<dbReference type="GO" id="GO:0032040">
    <property type="term" value="C:small-subunit processome"/>
    <property type="evidence" value="ECO:0007669"/>
    <property type="project" value="TreeGrafter"/>
</dbReference>
<protein>
    <recommendedName>
        <fullName evidence="10">Beta-hexosaminidase eukaryotic type N-terminal domain-containing protein</fullName>
    </recommendedName>
</protein>
<feature type="compositionally biased region" description="Basic and acidic residues" evidence="8">
    <location>
        <begin position="558"/>
        <end position="570"/>
    </location>
</feature>
<dbReference type="Proteomes" id="UP000663882">
    <property type="component" value="Unassembled WGS sequence"/>
</dbReference>
<proteinExistence type="inferred from homology"/>
<dbReference type="GO" id="GO:0005975">
    <property type="term" value="P:carbohydrate metabolic process"/>
    <property type="evidence" value="ECO:0007669"/>
    <property type="project" value="InterPro"/>
</dbReference>
<reference evidence="11" key="1">
    <citation type="submission" date="2021-02" db="EMBL/GenBank/DDBJ databases">
        <authorList>
            <person name="Nowell W R."/>
        </authorList>
    </citation>
    <scope>NUCLEOTIDE SEQUENCE</scope>
</reference>
<keyword evidence="5" id="KW-0539">Nucleus</keyword>
<dbReference type="InterPro" id="IPR012173">
    <property type="entry name" value="Mpp10"/>
</dbReference>
<comment type="caution">
    <text evidence="11">The sequence shown here is derived from an EMBL/GenBank/DDBJ whole genome shotgun (WGS) entry which is preliminary data.</text>
</comment>
<evidence type="ECO:0000256" key="7">
    <source>
        <dbReference type="ARBA" id="ARBA00029455"/>
    </source>
</evidence>
<dbReference type="Gene3D" id="3.20.20.80">
    <property type="entry name" value="Glycosidases"/>
    <property type="match status" value="1"/>
</dbReference>
<evidence type="ECO:0000256" key="1">
    <source>
        <dbReference type="ARBA" id="ARBA00004604"/>
    </source>
</evidence>
<feature type="compositionally biased region" description="Basic and acidic residues" evidence="8">
    <location>
        <begin position="223"/>
        <end position="234"/>
    </location>
</feature>
<dbReference type="InterPro" id="IPR029019">
    <property type="entry name" value="HEX_eukaryotic_N"/>
</dbReference>
<dbReference type="PRINTS" id="PR00738">
    <property type="entry name" value="GLHYDRLASE20"/>
</dbReference>
<dbReference type="OrthoDB" id="445326at2759"/>
<dbReference type="SUPFAM" id="SSF55545">
    <property type="entry name" value="beta-N-acetylhexosaminidase-like domain"/>
    <property type="match status" value="1"/>
</dbReference>
<feature type="compositionally biased region" description="Basic and acidic residues" evidence="8">
    <location>
        <begin position="517"/>
        <end position="532"/>
    </location>
</feature>
<gene>
    <name evidence="11" type="ORF">RFH988_LOCUS5922</name>
</gene>
<evidence type="ECO:0000256" key="3">
    <source>
        <dbReference type="ARBA" id="ARBA00022552"/>
    </source>
</evidence>
<evidence type="ECO:0000256" key="9">
    <source>
        <dbReference type="SAM" id="SignalP"/>
    </source>
</evidence>
<dbReference type="GO" id="GO:0034457">
    <property type="term" value="C:Mpp10 complex"/>
    <property type="evidence" value="ECO:0007669"/>
    <property type="project" value="InterPro"/>
</dbReference>
<comment type="subcellular location">
    <subcellularLocation>
        <location evidence="1">Nucleus</location>
        <location evidence="1">Nucleolus</location>
    </subcellularLocation>
</comment>
<evidence type="ECO:0000259" key="10">
    <source>
        <dbReference type="Pfam" id="PF14845"/>
    </source>
</evidence>
<keyword evidence="3" id="KW-0698">rRNA processing</keyword>
<keyword evidence="2" id="KW-0690">Ribosome biogenesis</keyword>